<dbReference type="AlphaFoldDB" id="A0A7D5QZA9"/>
<evidence type="ECO:0000259" key="1">
    <source>
        <dbReference type="PROSITE" id="PS50234"/>
    </source>
</evidence>
<feature type="domain" description="VWFA" evidence="1">
    <location>
        <begin position="345"/>
        <end position="480"/>
    </location>
</feature>
<dbReference type="Gene3D" id="3.40.50.410">
    <property type="entry name" value="von Willebrand factor, type A domain"/>
    <property type="match status" value="1"/>
</dbReference>
<gene>
    <name evidence="2" type="ORF">C5F49_04405</name>
</gene>
<dbReference type="CDD" id="cd00198">
    <property type="entry name" value="vWFA"/>
    <property type="match status" value="1"/>
</dbReference>
<dbReference type="Pfam" id="PF00092">
    <property type="entry name" value="VWA"/>
    <property type="match status" value="1"/>
</dbReference>
<evidence type="ECO:0000313" key="3">
    <source>
        <dbReference type="Proteomes" id="UP000509441"/>
    </source>
</evidence>
<dbReference type="Proteomes" id="UP000509441">
    <property type="component" value="Chromosome"/>
</dbReference>
<dbReference type="InterPro" id="IPR036465">
    <property type="entry name" value="vWFA_dom_sf"/>
</dbReference>
<accession>A0A7D5QZA9</accession>
<keyword evidence="3" id="KW-1185">Reference proteome</keyword>
<dbReference type="PROSITE" id="PS50234">
    <property type="entry name" value="VWFA"/>
    <property type="match status" value="1"/>
</dbReference>
<protein>
    <submittedName>
        <fullName evidence="2">VWA domain-containing protein</fullName>
    </submittedName>
</protein>
<evidence type="ECO:0000313" key="2">
    <source>
        <dbReference type="EMBL" id="QLH04636.1"/>
    </source>
</evidence>
<organism evidence="2 3">
    <name type="scientific">Nitrosopumilus oxyclinae</name>
    <dbReference type="NCBI Taxonomy" id="1959104"/>
    <lineage>
        <taxon>Archaea</taxon>
        <taxon>Nitrososphaerota</taxon>
        <taxon>Nitrososphaeria</taxon>
        <taxon>Nitrosopumilales</taxon>
        <taxon>Nitrosopumilaceae</taxon>
        <taxon>Nitrosopumilus</taxon>
    </lineage>
</organism>
<dbReference type="InterPro" id="IPR002035">
    <property type="entry name" value="VWF_A"/>
</dbReference>
<dbReference type="SUPFAM" id="SSF53300">
    <property type="entry name" value="vWA-like"/>
    <property type="match status" value="1"/>
</dbReference>
<dbReference type="SMART" id="SM00327">
    <property type="entry name" value="VWA"/>
    <property type="match status" value="1"/>
</dbReference>
<name>A0A7D5QZA9_9ARCH</name>
<dbReference type="EMBL" id="CP026994">
    <property type="protein sequence ID" value="QLH04636.1"/>
    <property type="molecule type" value="Genomic_DNA"/>
</dbReference>
<dbReference type="KEGG" id="nox:C5F49_04405"/>
<proteinExistence type="predicted"/>
<reference evidence="2 3" key="1">
    <citation type="submission" date="2018-02" db="EMBL/GenBank/DDBJ databases">
        <title>Complete genome of Nitrosopumilus oxyclinae HCE1.</title>
        <authorList>
            <person name="Qin W."/>
            <person name="Zheng Y."/>
            <person name="Stahl D.A."/>
        </authorList>
    </citation>
    <scope>NUCLEOTIDE SEQUENCE [LARGE SCALE GENOMIC DNA]</scope>
    <source>
        <strain evidence="2 3">HCE1</strain>
    </source>
</reference>
<sequence length="516" mass="60040">MGHSLFFEISGRKPIDIDTFFLDTQYFPKIEYEPRMTVFFPMPRPIQGLETIQGCAFSNVEESQNTIFSLYLASICHAAGHAKVTNFKIYKKWMKDKNKKRAYETFEYIEDVRVNEFLKNDFPEYHNEIKKIENLFNMINDQTELENIKRNSKKIFSNRFISEIKSKRKELEDKILNTDPENEKEISNIADIIYESSNIISDYNYPFTDHYSHPKRIEKWLEDITITTEGIFYDTVQRFTEVWFEQLKRRAKVRKKYGGITEDLEFDKIDFAPENIGEYLRLKNATHLFLKKMSSQMKMTPNVMDEGMPEDMGLLEMQAAIQAVAAQNNSIQIFEQDDYRRIEEEWAIVVDTSSSMRLKFDEMKKFAICLGEAANEVNSKNGKWGFFTFNNNFTIVKDHYENFDQHSKSRIGGIEIKGLSFIADAVILCSRILERENIERRYIFLITDGQALGTYEADVKMKEAVEAARKKGISVVAIGIPTGVTKIFSLCMPYEGLRKTVARFLGAYTNLAGDDL</sequence>
<dbReference type="OrthoDB" id="2822at2157"/>